<dbReference type="Gene3D" id="2.40.170.20">
    <property type="entry name" value="TonB-dependent receptor, beta-barrel domain"/>
    <property type="match status" value="1"/>
</dbReference>
<dbReference type="InterPro" id="IPR012910">
    <property type="entry name" value="Plug_dom"/>
</dbReference>
<evidence type="ECO:0000256" key="1">
    <source>
        <dbReference type="ARBA" id="ARBA00004571"/>
    </source>
</evidence>
<feature type="domain" description="TonB-dependent receptor-like beta-barrel" evidence="12">
    <location>
        <begin position="257"/>
        <end position="693"/>
    </location>
</feature>
<evidence type="ECO:0000256" key="7">
    <source>
        <dbReference type="ARBA" id="ARBA00023136"/>
    </source>
</evidence>
<evidence type="ECO:0000259" key="13">
    <source>
        <dbReference type="Pfam" id="PF07715"/>
    </source>
</evidence>
<reference evidence="14 15" key="1">
    <citation type="journal article" date="2012" name="J. Bacteriol.">
        <title>Draft Genome Sequences for Two Metal-Reducing Pelosinus fermentans Strains Isolated from a Cr(VI)-Contaminated Site and for Type Strain R7.</title>
        <authorList>
            <person name="Brown S.D."/>
            <person name="Podar M."/>
            <person name="Klingeman D.M."/>
            <person name="Johnson C.M."/>
            <person name="Yang Z.K."/>
            <person name="Utturkar S.M."/>
            <person name="Land M.L."/>
            <person name="Mosher J.J."/>
            <person name="Hurt R.A.Jr."/>
            <person name="Phelps T.J."/>
            <person name="Palumbo A.V."/>
            <person name="Arkin A.P."/>
            <person name="Hazen T.C."/>
            <person name="Elias D.A."/>
        </authorList>
    </citation>
    <scope>NUCLEOTIDE SEQUENCE [LARGE SCALE GENOMIC DNA]</scope>
    <source>
        <strain evidence="14 15">B4</strain>
    </source>
</reference>
<dbReference type="PROSITE" id="PS52016">
    <property type="entry name" value="TONB_DEPENDENT_REC_3"/>
    <property type="match status" value="1"/>
</dbReference>
<comment type="caution">
    <text evidence="14">The sequence shown here is derived from an EMBL/GenBank/DDBJ whole genome shotgun (WGS) entry which is preliminary data.</text>
</comment>
<evidence type="ECO:0000256" key="5">
    <source>
        <dbReference type="ARBA" id="ARBA00022692"/>
    </source>
</evidence>
<dbReference type="Proteomes" id="UP000004324">
    <property type="component" value="Unassembled WGS sequence"/>
</dbReference>
<dbReference type="InterPro" id="IPR010105">
    <property type="entry name" value="TonB_sidphr_rcpt"/>
</dbReference>
<evidence type="ECO:0000256" key="3">
    <source>
        <dbReference type="ARBA" id="ARBA00022448"/>
    </source>
</evidence>
<evidence type="ECO:0000256" key="8">
    <source>
        <dbReference type="ARBA" id="ARBA00023237"/>
    </source>
</evidence>
<dbReference type="Pfam" id="PF00593">
    <property type="entry name" value="TonB_dep_Rec_b-barrel"/>
    <property type="match status" value="1"/>
</dbReference>
<dbReference type="GO" id="GO:0009279">
    <property type="term" value="C:cell outer membrane"/>
    <property type="evidence" value="ECO:0007669"/>
    <property type="project" value="UniProtKB-SubCell"/>
</dbReference>
<keyword evidence="5 9" id="KW-0812">Transmembrane</keyword>
<dbReference type="PANTHER" id="PTHR32552">
    <property type="entry name" value="FERRICHROME IRON RECEPTOR-RELATED"/>
    <property type="match status" value="1"/>
</dbReference>
<keyword evidence="3 9" id="KW-0813">Transport</keyword>
<evidence type="ECO:0000259" key="12">
    <source>
        <dbReference type="Pfam" id="PF00593"/>
    </source>
</evidence>
<dbReference type="GO" id="GO:0038023">
    <property type="term" value="F:signaling receptor activity"/>
    <property type="evidence" value="ECO:0007669"/>
    <property type="project" value="InterPro"/>
</dbReference>
<dbReference type="InterPro" id="IPR039426">
    <property type="entry name" value="TonB-dep_rcpt-like"/>
</dbReference>
<feature type="chain" id="PRO_5003722563" evidence="11">
    <location>
        <begin position="32"/>
        <end position="723"/>
    </location>
</feature>
<dbReference type="GO" id="GO:0015344">
    <property type="term" value="F:siderophore uptake transmembrane transporter activity"/>
    <property type="evidence" value="ECO:0007669"/>
    <property type="project" value="TreeGrafter"/>
</dbReference>
<dbReference type="Pfam" id="PF07715">
    <property type="entry name" value="Plug"/>
    <property type="match status" value="1"/>
</dbReference>
<feature type="signal peptide" evidence="11">
    <location>
        <begin position="1"/>
        <end position="31"/>
    </location>
</feature>
<comment type="similarity">
    <text evidence="2 9 10">Belongs to the TonB-dependent receptor family.</text>
</comment>
<dbReference type="NCBIfam" id="TIGR01783">
    <property type="entry name" value="TonB-siderophor"/>
    <property type="match status" value="1"/>
</dbReference>
<dbReference type="RefSeq" id="WP_007932187.1">
    <property type="nucleotide sequence ID" value="NZ_AKVJ01000012.1"/>
</dbReference>
<evidence type="ECO:0000256" key="6">
    <source>
        <dbReference type="ARBA" id="ARBA00023077"/>
    </source>
</evidence>
<dbReference type="OrthoDB" id="9775095at2"/>
<organism evidence="14 15">
    <name type="scientific">Pelosinus fermentans B4</name>
    <dbReference type="NCBI Taxonomy" id="1149862"/>
    <lineage>
        <taxon>Bacteria</taxon>
        <taxon>Bacillati</taxon>
        <taxon>Bacillota</taxon>
        <taxon>Negativicutes</taxon>
        <taxon>Selenomonadales</taxon>
        <taxon>Sporomusaceae</taxon>
        <taxon>Pelosinus</taxon>
    </lineage>
</organism>
<evidence type="ECO:0000256" key="11">
    <source>
        <dbReference type="SAM" id="SignalP"/>
    </source>
</evidence>
<dbReference type="PANTHER" id="PTHR32552:SF82">
    <property type="entry name" value="FCUA PROTEIN"/>
    <property type="match status" value="1"/>
</dbReference>
<dbReference type="Gene3D" id="2.170.130.10">
    <property type="entry name" value="TonB-dependent receptor, plug domain"/>
    <property type="match status" value="1"/>
</dbReference>
<keyword evidence="8 9" id="KW-0998">Cell outer membrane</keyword>
<proteinExistence type="inferred from homology"/>
<accession>I9LH49</accession>
<dbReference type="InterPro" id="IPR000531">
    <property type="entry name" value="Beta-barrel_TonB"/>
</dbReference>
<sequence precursor="true">MKRSLTRNKKRLLYALLCGSLFWQTPLITHAAEEAATLEQHEFSLEGVEVTASRKHISTLPPVYAGGLIARGSQVGILGNKDFLDTPFNITSYTAEFIENQQARSLAGVVASDASVRSNATSTYQETWTVRGLALGNADVGFNGLYGIVPTFSSGTEFVERVELLKGPTALLNGMSPFGSIGGSINLIAKRAGEEPVTKLTTSYNGDSQLGGHLDIGRRFGKDQQFGVRFNGVHRNGDTRFDGESEKFSAATLGLDMRGQRFRASADFGYQQRNIDAPTSSLTLADGLSIPTVPKNTFNFNPPWTYVNSKDTFGVIHGEFDLNQDWTVFASAGARQNDLDYIFGFTEMTNSLGDLTTSIASYPIKSKTHTQEIGLRGQLTTGSLRHQLALSSTRLHIDRDHLINWNIGEYSSNLYHPFWGIRPDIPAIGKIPKASDTTLSSVVLSDTLSTPDDRLQLTLGFRRQQVEVDSFSSTNGAKTSSYHESATTPAVGLIVKIRPNFSFYGNYIEGLQQGPTAPDTAVNAGEVFAPYKSKQYEAGVKLDAGTFATTLSTFQIKQPSGLTDPITHIYSLNGKKRNRGLELNIFGEPVKGTRLQGGFMLMDSKLLSTANGTFDGNTSVGTPRWTATLGAEWDTPFQPGLTLTAQAIYNGSQYLNNANTLKVAPWTRFDVGARYTFKQGGTPVTVRATVANVFNKRHWIGTTGGYLAIGAPRTLLLSATMEL</sequence>
<name>I9LH49_9FIRM</name>
<evidence type="ECO:0000256" key="2">
    <source>
        <dbReference type="ARBA" id="ARBA00009810"/>
    </source>
</evidence>
<keyword evidence="7 9" id="KW-0472">Membrane</keyword>
<evidence type="ECO:0000256" key="9">
    <source>
        <dbReference type="PROSITE-ProRule" id="PRU01360"/>
    </source>
</evidence>
<dbReference type="SUPFAM" id="SSF56935">
    <property type="entry name" value="Porins"/>
    <property type="match status" value="1"/>
</dbReference>
<keyword evidence="15" id="KW-1185">Reference proteome</keyword>
<protein>
    <submittedName>
        <fullName evidence="14">TonB-dependent siderophore receptor</fullName>
    </submittedName>
</protein>
<keyword evidence="6 10" id="KW-0798">TonB box</keyword>
<keyword evidence="14" id="KW-0675">Receptor</keyword>
<dbReference type="InterPro" id="IPR037066">
    <property type="entry name" value="Plug_dom_sf"/>
</dbReference>
<dbReference type="GO" id="GO:0015891">
    <property type="term" value="P:siderophore transport"/>
    <property type="evidence" value="ECO:0007669"/>
    <property type="project" value="InterPro"/>
</dbReference>
<dbReference type="PATRIC" id="fig|1149862.3.peg.1156"/>
<evidence type="ECO:0000313" key="15">
    <source>
        <dbReference type="Proteomes" id="UP000004324"/>
    </source>
</evidence>
<evidence type="ECO:0000256" key="4">
    <source>
        <dbReference type="ARBA" id="ARBA00022452"/>
    </source>
</evidence>
<evidence type="ECO:0000256" key="10">
    <source>
        <dbReference type="RuleBase" id="RU003357"/>
    </source>
</evidence>
<keyword evidence="11" id="KW-0732">Signal</keyword>
<dbReference type="AlphaFoldDB" id="I9LH49"/>
<comment type="subcellular location">
    <subcellularLocation>
        <location evidence="1 9">Cell outer membrane</location>
        <topology evidence="1 9">Multi-pass membrane protein</topology>
    </subcellularLocation>
</comment>
<keyword evidence="4 9" id="KW-1134">Transmembrane beta strand</keyword>
<feature type="domain" description="TonB-dependent receptor plug" evidence="13">
    <location>
        <begin position="85"/>
        <end position="179"/>
    </location>
</feature>
<dbReference type="InterPro" id="IPR036942">
    <property type="entry name" value="Beta-barrel_TonB_sf"/>
</dbReference>
<dbReference type="CDD" id="cd01347">
    <property type="entry name" value="ligand_gated_channel"/>
    <property type="match status" value="1"/>
</dbReference>
<evidence type="ECO:0000313" key="14">
    <source>
        <dbReference type="EMBL" id="EIW19711.1"/>
    </source>
</evidence>
<dbReference type="EMBL" id="AKVJ01000012">
    <property type="protein sequence ID" value="EIW19711.1"/>
    <property type="molecule type" value="Genomic_DNA"/>
</dbReference>
<gene>
    <name evidence="14" type="ORF">FB4_2610</name>
</gene>